<accession>A0A699YGG8</accession>
<name>A0A699YGG8_HAELA</name>
<keyword evidence="3" id="KW-1185">Reference proteome</keyword>
<protein>
    <submittedName>
        <fullName evidence="2">Uncharacterized protein</fullName>
    </submittedName>
</protein>
<reference evidence="2 3" key="1">
    <citation type="submission" date="2020-02" db="EMBL/GenBank/DDBJ databases">
        <title>Draft genome sequence of Haematococcus lacustris strain NIES-144.</title>
        <authorList>
            <person name="Morimoto D."/>
            <person name="Nakagawa S."/>
            <person name="Yoshida T."/>
            <person name="Sawayama S."/>
        </authorList>
    </citation>
    <scope>NUCLEOTIDE SEQUENCE [LARGE SCALE GENOMIC DNA]</scope>
    <source>
        <strain evidence="2 3">NIES-144</strain>
    </source>
</reference>
<sequence length="181" mass="19590">MHDMSVAHTTEVRQTSFLMVQAAWRGCEETRIRVRHRCIAVMVGGTVGTRLRRPQHGVAANYCAPPGGRRVTLVSEAMPAQASAVICSGISDGAARDIEPELRSRGSGRSWTQARHASGGRAGGIGPNMSSKRLLGHVGRGGRSRRGPHEQNWLEFECQDFSSHSTQHSAQCLMLQAAPHS</sequence>
<comment type="caution">
    <text evidence="2">The sequence shown here is derived from an EMBL/GenBank/DDBJ whole genome shotgun (WGS) entry which is preliminary data.</text>
</comment>
<dbReference type="AlphaFoldDB" id="A0A699YGG8"/>
<evidence type="ECO:0000256" key="1">
    <source>
        <dbReference type="SAM" id="MobiDB-lite"/>
    </source>
</evidence>
<proteinExistence type="predicted"/>
<dbReference type="Proteomes" id="UP000485058">
    <property type="component" value="Unassembled WGS sequence"/>
</dbReference>
<gene>
    <name evidence="2" type="ORF">HaLaN_01719</name>
</gene>
<feature type="region of interest" description="Disordered" evidence="1">
    <location>
        <begin position="103"/>
        <end position="148"/>
    </location>
</feature>
<evidence type="ECO:0000313" key="3">
    <source>
        <dbReference type="Proteomes" id="UP000485058"/>
    </source>
</evidence>
<evidence type="ECO:0000313" key="2">
    <source>
        <dbReference type="EMBL" id="GFH06988.1"/>
    </source>
</evidence>
<organism evidence="2 3">
    <name type="scientific">Haematococcus lacustris</name>
    <name type="common">Green alga</name>
    <name type="synonym">Haematococcus pluvialis</name>
    <dbReference type="NCBI Taxonomy" id="44745"/>
    <lineage>
        <taxon>Eukaryota</taxon>
        <taxon>Viridiplantae</taxon>
        <taxon>Chlorophyta</taxon>
        <taxon>core chlorophytes</taxon>
        <taxon>Chlorophyceae</taxon>
        <taxon>CS clade</taxon>
        <taxon>Chlamydomonadales</taxon>
        <taxon>Haematococcaceae</taxon>
        <taxon>Haematococcus</taxon>
    </lineage>
</organism>
<dbReference type="EMBL" id="BLLF01000067">
    <property type="protein sequence ID" value="GFH06988.1"/>
    <property type="molecule type" value="Genomic_DNA"/>
</dbReference>